<dbReference type="OrthoDB" id="6752614at2759"/>
<dbReference type="InterPro" id="IPR036397">
    <property type="entry name" value="RNaseH_sf"/>
</dbReference>
<keyword evidence="2" id="KW-1185">Reference proteome</keyword>
<comment type="caution">
    <text evidence="1">The sequence shown here is derived from an EMBL/GenBank/DDBJ whole genome shotgun (WGS) entry which is preliminary data.</text>
</comment>
<dbReference type="Proteomes" id="UP000886998">
    <property type="component" value="Unassembled WGS sequence"/>
</dbReference>
<protein>
    <recommendedName>
        <fullName evidence="3">Transposase</fullName>
    </recommendedName>
</protein>
<dbReference type="GO" id="GO:0003676">
    <property type="term" value="F:nucleic acid binding"/>
    <property type="evidence" value="ECO:0007669"/>
    <property type="project" value="InterPro"/>
</dbReference>
<accession>A0A8X6XZN9</accession>
<evidence type="ECO:0000313" key="2">
    <source>
        <dbReference type="Proteomes" id="UP000886998"/>
    </source>
</evidence>
<evidence type="ECO:0008006" key="3">
    <source>
        <dbReference type="Google" id="ProtNLM"/>
    </source>
</evidence>
<organism evidence="1 2">
    <name type="scientific">Trichonephila inaurata madagascariensis</name>
    <dbReference type="NCBI Taxonomy" id="2747483"/>
    <lineage>
        <taxon>Eukaryota</taxon>
        <taxon>Metazoa</taxon>
        <taxon>Ecdysozoa</taxon>
        <taxon>Arthropoda</taxon>
        <taxon>Chelicerata</taxon>
        <taxon>Arachnida</taxon>
        <taxon>Araneae</taxon>
        <taxon>Araneomorphae</taxon>
        <taxon>Entelegynae</taxon>
        <taxon>Araneoidea</taxon>
        <taxon>Nephilidae</taxon>
        <taxon>Trichonephila</taxon>
        <taxon>Trichonephila inaurata</taxon>
    </lineage>
</organism>
<reference evidence="1" key="1">
    <citation type="submission" date="2020-08" db="EMBL/GenBank/DDBJ databases">
        <title>Multicomponent nature underlies the extraordinary mechanical properties of spider dragline silk.</title>
        <authorList>
            <person name="Kono N."/>
            <person name="Nakamura H."/>
            <person name="Mori M."/>
            <person name="Yoshida Y."/>
            <person name="Ohtoshi R."/>
            <person name="Malay A.D."/>
            <person name="Moran D.A.P."/>
            <person name="Tomita M."/>
            <person name="Numata K."/>
            <person name="Arakawa K."/>
        </authorList>
    </citation>
    <scope>NUCLEOTIDE SEQUENCE</scope>
</reference>
<name>A0A8X6XZN9_9ARAC</name>
<dbReference type="AlphaFoldDB" id="A0A8X6XZN9"/>
<gene>
    <name evidence="1" type="ORF">TNIN_498331</name>
</gene>
<dbReference type="Gene3D" id="3.30.420.10">
    <property type="entry name" value="Ribonuclease H-like superfamily/Ribonuclease H"/>
    <property type="match status" value="1"/>
</dbReference>
<dbReference type="EMBL" id="BMAV01014720">
    <property type="protein sequence ID" value="GFY63310.1"/>
    <property type="molecule type" value="Genomic_DNA"/>
</dbReference>
<sequence length="120" mass="13731">MNTKCSVLNRWWYRSRYRSETSHEEGRRGVGGAPGVTVWGGISYDGFVSPIFFDGTVDSSRYLNILIEVVVLQLQARSDSTELFFQQDGAPPYYSLAVHPHWMGRRGALCGHHVFWTYLQ</sequence>
<evidence type="ECO:0000313" key="1">
    <source>
        <dbReference type="EMBL" id="GFY63310.1"/>
    </source>
</evidence>
<proteinExistence type="predicted"/>